<dbReference type="GO" id="GO:0046872">
    <property type="term" value="F:metal ion binding"/>
    <property type="evidence" value="ECO:0007669"/>
    <property type="project" value="InterPro"/>
</dbReference>
<keyword evidence="2" id="KW-0547">Nucleotide-binding</keyword>
<dbReference type="InterPro" id="IPR040570">
    <property type="entry name" value="LAL_C2"/>
</dbReference>
<dbReference type="InterPro" id="IPR052032">
    <property type="entry name" value="ATP-dep_AA_Ligase"/>
</dbReference>
<feature type="domain" description="ATP-grasp" evidence="4">
    <location>
        <begin position="127"/>
        <end position="329"/>
    </location>
</feature>
<dbReference type="Gene3D" id="3.30.470.20">
    <property type="entry name" value="ATP-grasp fold, B domain"/>
    <property type="match status" value="1"/>
</dbReference>
<organism evidence="5">
    <name type="scientific">hydrothermal vent metagenome</name>
    <dbReference type="NCBI Taxonomy" id="652676"/>
    <lineage>
        <taxon>unclassified sequences</taxon>
        <taxon>metagenomes</taxon>
        <taxon>ecological metagenomes</taxon>
    </lineage>
</organism>
<accession>A0A3B1A8X9</accession>
<dbReference type="GO" id="GO:0005524">
    <property type="term" value="F:ATP binding"/>
    <property type="evidence" value="ECO:0007669"/>
    <property type="project" value="UniProtKB-KW"/>
</dbReference>
<keyword evidence="1" id="KW-0436">Ligase</keyword>
<evidence type="ECO:0000313" key="5">
    <source>
        <dbReference type="EMBL" id="VAW98040.1"/>
    </source>
</evidence>
<dbReference type="InterPro" id="IPR041472">
    <property type="entry name" value="BL00235/CARNS1_N"/>
</dbReference>
<dbReference type="GO" id="GO:0016874">
    <property type="term" value="F:ligase activity"/>
    <property type="evidence" value="ECO:0007669"/>
    <property type="project" value="UniProtKB-KW"/>
</dbReference>
<keyword evidence="3" id="KW-0067">ATP-binding</keyword>
<proteinExistence type="predicted"/>
<dbReference type="PROSITE" id="PS50975">
    <property type="entry name" value="ATP_GRASP"/>
    <property type="match status" value="1"/>
</dbReference>
<dbReference type="PANTHER" id="PTHR43585">
    <property type="entry name" value="FUMIPYRROLE BIOSYNTHESIS PROTEIN C"/>
    <property type="match status" value="1"/>
</dbReference>
<dbReference type="PANTHER" id="PTHR43585:SF2">
    <property type="entry name" value="ATP-GRASP ENZYME FSQD"/>
    <property type="match status" value="1"/>
</dbReference>
<sequence>MSVVIPERHQLMPLQRPPSILLIAPHGSYRTMRYLQAASRLGLHVVIISEGEHSIVSAYAQGLHVHLDQQEEALQTILTCTANMDVLAVIGTDDSVIELAAKVAQQLGLAHNNVNTARLARRKDLARKALQDKSIPVPKYQCVELEAIFNQIDIKIDFPLVIKPLALSASRGVIRVNNKDELTVAAKRIKNLLAKYTDLECVEKEQVLLEEYIHGSEIAVEGIVDKGVFKLLTIFDKPDDLHGPFFEETYYITPTRLSAEQVNVVSKVVQQACEAYGVKTGPVHAECRIRGTEIYLIEMAARTIGGLCSDILEYGLGCSLEEIVLNQATGQPVEKSFSETAAGVMMIPVPKQGILKRIEGLLEAGKIEFIEDINIQLRDGYELTPLPEGNSYLGFIFAKAPKFEQVEQALRDAYACLNVVVAPLWKIAEIESQTVRNSNE</sequence>
<reference evidence="5" key="1">
    <citation type="submission" date="2018-06" db="EMBL/GenBank/DDBJ databases">
        <authorList>
            <person name="Zhirakovskaya E."/>
        </authorList>
    </citation>
    <scope>NUCLEOTIDE SEQUENCE</scope>
</reference>
<protein>
    <recommendedName>
        <fullName evidence="4">ATP-grasp domain-containing protein</fullName>
    </recommendedName>
</protein>
<evidence type="ECO:0000259" key="4">
    <source>
        <dbReference type="PROSITE" id="PS50975"/>
    </source>
</evidence>
<dbReference type="Pfam" id="PF18603">
    <property type="entry name" value="LAL_C2"/>
    <property type="match status" value="1"/>
</dbReference>
<evidence type="ECO:0000256" key="2">
    <source>
        <dbReference type="ARBA" id="ARBA00022741"/>
    </source>
</evidence>
<gene>
    <name evidence="5" type="ORF">MNBD_GAMMA23-2260</name>
</gene>
<dbReference type="EMBL" id="UOFT01000064">
    <property type="protein sequence ID" value="VAW98040.1"/>
    <property type="molecule type" value="Genomic_DNA"/>
</dbReference>
<dbReference type="Pfam" id="PF13535">
    <property type="entry name" value="ATP-grasp_4"/>
    <property type="match status" value="1"/>
</dbReference>
<dbReference type="Gene3D" id="3.40.50.20">
    <property type="match status" value="1"/>
</dbReference>
<dbReference type="Pfam" id="PF18130">
    <property type="entry name" value="ATPgrasp_N"/>
    <property type="match status" value="1"/>
</dbReference>
<dbReference type="SUPFAM" id="SSF56059">
    <property type="entry name" value="Glutathione synthetase ATP-binding domain-like"/>
    <property type="match status" value="1"/>
</dbReference>
<dbReference type="InterPro" id="IPR011761">
    <property type="entry name" value="ATP-grasp"/>
</dbReference>
<name>A0A3B1A8X9_9ZZZZ</name>
<evidence type="ECO:0000256" key="3">
    <source>
        <dbReference type="ARBA" id="ARBA00022840"/>
    </source>
</evidence>
<dbReference type="AlphaFoldDB" id="A0A3B1A8X9"/>
<evidence type="ECO:0000256" key="1">
    <source>
        <dbReference type="ARBA" id="ARBA00022598"/>
    </source>
</evidence>